<dbReference type="AlphaFoldDB" id="A0A450SA85"/>
<evidence type="ECO:0000313" key="2">
    <source>
        <dbReference type="EMBL" id="VFJ49041.1"/>
    </source>
</evidence>
<organism evidence="2">
    <name type="scientific">Candidatus Kentrum sp. DK</name>
    <dbReference type="NCBI Taxonomy" id="2126562"/>
    <lineage>
        <taxon>Bacteria</taxon>
        <taxon>Pseudomonadati</taxon>
        <taxon>Pseudomonadota</taxon>
        <taxon>Gammaproteobacteria</taxon>
        <taxon>Candidatus Kentrum</taxon>
    </lineage>
</organism>
<name>A0A450SA85_9GAMM</name>
<feature type="region of interest" description="Disordered" evidence="1">
    <location>
        <begin position="41"/>
        <end position="70"/>
    </location>
</feature>
<reference evidence="2" key="1">
    <citation type="submission" date="2019-02" db="EMBL/GenBank/DDBJ databases">
        <authorList>
            <person name="Gruber-Vodicka R. H."/>
            <person name="Seah K. B. B."/>
        </authorList>
    </citation>
    <scope>NUCLEOTIDE SEQUENCE</scope>
    <source>
        <strain evidence="2">BECK_DK47</strain>
    </source>
</reference>
<accession>A0A450SA85</accession>
<dbReference type="EMBL" id="CAADEX010000022">
    <property type="protein sequence ID" value="VFJ49041.1"/>
    <property type="molecule type" value="Genomic_DNA"/>
</dbReference>
<evidence type="ECO:0000256" key="1">
    <source>
        <dbReference type="SAM" id="MobiDB-lite"/>
    </source>
</evidence>
<protein>
    <submittedName>
        <fullName evidence="2">Uncharacterized protein</fullName>
    </submittedName>
</protein>
<proteinExistence type="predicted"/>
<sequence length="179" mass="20002">MNKQVRQAALELMLLQEKFTKKDLKEAFALVSDKGNTALAEFLSTPPTKQPTRREANKQTGNGLSKSVQALKETDPERYALLSDFEKKLRQETILPTLNGIRRVGMSFSKEFQAGKSRKETIPRLMAVLATMPPDALKEKLGTVVDRVHRASDDDSYQDLARFLITGSQNHSQSHSLSG</sequence>
<feature type="compositionally biased region" description="Polar residues" evidence="1">
    <location>
        <begin position="58"/>
        <end position="68"/>
    </location>
</feature>
<gene>
    <name evidence="2" type="ORF">BECKDK2373B_GA0170837_102221</name>
</gene>